<proteinExistence type="predicted"/>
<comment type="caution">
    <text evidence="5">The sequence shown here is derived from an EMBL/GenBank/DDBJ whole genome shotgun (WGS) entry which is preliminary data.</text>
</comment>
<gene>
    <name evidence="5" type="ORF">GCM10020366_09310</name>
</gene>
<feature type="domain" description="Carrier" evidence="4">
    <location>
        <begin position="357"/>
        <end position="432"/>
    </location>
</feature>
<dbReference type="SMART" id="SM01294">
    <property type="entry name" value="PKS_PP_betabranch"/>
    <property type="match status" value="1"/>
</dbReference>
<evidence type="ECO:0000259" key="4">
    <source>
        <dbReference type="PROSITE" id="PS50075"/>
    </source>
</evidence>
<dbReference type="RefSeq" id="WP_344924521.1">
    <property type="nucleotide sequence ID" value="NZ_BAAAYK010000027.1"/>
</dbReference>
<dbReference type="PANTHER" id="PTHR43775">
    <property type="entry name" value="FATTY ACID SYNTHASE"/>
    <property type="match status" value="1"/>
</dbReference>
<organism evidence="5 6">
    <name type="scientific">Saccharopolyspora gregorii</name>
    <dbReference type="NCBI Taxonomy" id="33914"/>
    <lineage>
        <taxon>Bacteria</taxon>
        <taxon>Bacillati</taxon>
        <taxon>Actinomycetota</taxon>
        <taxon>Actinomycetes</taxon>
        <taxon>Pseudonocardiales</taxon>
        <taxon>Pseudonocardiaceae</taxon>
        <taxon>Saccharopolyspora</taxon>
    </lineage>
</organism>
<dbReference type="InterPro" id="IPR036291">
    <property type="entry name" value="NAD(P)-bd_dom_sf"/>
</dbReference>
<accession>A0ABP6RLT6</accession>
<keyword evidence="3" id="KW-0808">Transferase</keyword>
<dbReference type="EMBL" id="BAAAYK010000027">
    <property type="protein sequence ID" value="GAA3354007.1"/>
    <property type="molecule type" value="Genomic_DNA"/>
</dbReference>
<dbReference type="Gene3D" id="1.10.1200.10">
    <property type="entry name" value="ACP-like"/>
    <property type="match status" value="1"/>
</dbReference>
<dbReference type="InterPro" id="IPR036736">
    <property type="entry name" value="ACP-like_sf"/>
</dbReference>
<dbReference type="PROSITE" id="PS50075">
    <property type="entry name" value="CARRIER"/>
    <property type="match status" value="1"/>
</dbReference>
<evidence type="ECO:0000256" key="2">
    <source>
        <dbReference type="ARBA" id="ARBA00022553"/>
    </source>
</evidence>
<dbReference type="PANTHER" id="PTHR43775:SF51">
    <property type="entry name" value="INACTIVE PHENOLPHTHIOCEROL SYNTHESIS POLYKETIDE SYNTHASE TYPE I PKS1-RELATED"/>
    <property type="match status" value="1"/>
</dbReference>
<dbReference type="Gene3D" id="3.40.50.720">
    <property type="entry name" value="NAD(P)-binding Rossmann-like Domain"/>
    <property type="match status" value="1"/>
</dbReference>
<evidence type="ECO:0000313" key="5">
    <source>
        <dbReference type="EMBL" id="GAA3354007.1"/>
    </source>
</evidence>
<protein>
    <recommendedName>
        <fullName evidence="4">Carrier domain-containing protein</fullName>
    </recommendedName>
</protein>
<dbReference type="InterPro" id="IPR050091">
    <property type="entry name" value="PKS_NRPS_Biosynth_Enz"/>
</dbReference>
<dbReference type="InterPro" id="IPR057326">
    <property type="entry name" value="KR_dom"/>
</dbReference>
<evidence type="ECO:0000256" key="1">
    <source>
        <dbReference type="ARBA" id="ARBA00022450"/>
    </source>
</evidence>
<dbReference type="InterPro" id="IPR006162">
    <property type="entry name" value="Ppantetheine_attach_site"/>
</dbReference>
<dbReference type="InterPro" id="IPR013968">
    <property type="entry name" value="PKS_KR"/>
</dbReference>
<dbReference type="SUPFAM" id="SSF47336">
    <property type="entry name" value="ACP-like"/>
    <property type="match status" value="1"/>
</dbReference>
<dbReference type="CDD" id="cd08952">
    <property type="entry name" value="KR_1_SDR_x"/>
    <property type="match status" value="1"/>
</dbReference>
<keyword evidence="2" id="KW-0597">Phosphoprotein</keyword>
<keyword evidence="1" id="KW-0596">Phosphopantetheine</keyword>
<evidence type="ECO:0000256" key="3">
    <source>
        <dbReference type="ARBA" id="ARBA00022679"/>
    </source>
</evidence>
<dbReference type="InterPro" id="IPR009081">
    <property type="entry name" value="PP-bd_ACP"/>
</dbReference>
<dbReference type="SMART" id="SM00822">
    <property type="entry name" value="PKS_KR"/>
    <property type="match status" value="1"/>
</dbReference>
<dbReference type="PROSITE" id="PS00012">
    <property type="entry name" value="PHOSPHOPANTETHEINE"/>
    <property type="match status" value="1"/>
</dbReference>
<dbReference type="SMART" id="SM00823">
    <property type="entry name" value="PKS_PP"/>
    <property type="match status" value="1"/>
</dbReference>
<name>A0ABP6RLT6_9PSEU</name>
<keyword evidence="6" id="KW-1185">Reference proteome</keyword>
<dbReference type="SUPFAM" id="SSF51735">
    <property type="entry name" value="NAD(P)-binding Rossmann-fold domains"/>
    <property type="match status" value="2"/>
</dbReference>
<reference evidence="6" key="1">
    <citation type="journal article" date="2019" name="Int. J. Syst. Evol. Microbiol.">
        <title>The Global Catalogue of Microorganisms (GCM) 10K type strain sequencing project: providing services to taxonomists for standard genome sequencing and annotation.</title>
        <authorList>
            <consortium name="The Broad Institute Genomics Platform"/>
            <consortium name="The Broad Institute Genome Sequencing Center for Infectious Disease"/>
            <person name="Wu L."/>
            <person name="Ma J."/>
        </authorList>
    </citation>
    <scope>NUCLEOTIDE SEQUENCE [LARGE SCALE GENOMIC DNA]</scope>
    <source>
        <strain evidence="6">JCM 9687</strain>
    </source>
</reference>
<dbReference type="InterPro" id="IPR020806">
    <property type="entry name" value="PKS_PP-bd"/>
</dbReference>
<dbReference type="Pfam" id="PF08659">
    <property type="entry name" value="KR"/>
    <property type="match status" value="1"/>
</dbReference>
<evidence type="ECO:0000313" key="6">
    <source>
        <dbReference type="Proteomes" id="UP001500483"/>
    </source>
</evidence>
<dbReference type="Proteomes" id="UP001500483">
    <property type="component" value="Unassembled WGS sequence"/>
</dbReference>
<dbReference type="Pfam" id="PF00550">
    <property type="entry name" value="PP-binding"/>
    <property type="match status" value="1"/>
</dbReference>
<sequence length="511" mass="51871">MPHPAQAAAWGLGRVAALEHPDRWGGLIDLPAELDADTAGRFAAVLAGLDGEDQVAVRPGATLGRRLLPAPERPAQRWNPTGTVLVTGGTGALGAQVARYLAAAGAQHLVLLSRSGAAAPGAVELRAELAELGTSATVEACDVADRDALAAVLDGIPAAHPLTGVVHAAGVLDDGVLDGLTPDRFDAVLRTKVTGALLLDELTREHEPTAFVLFSSASAAVGNAGQAGYAAANAVLDALAEQRHAAGLPATSIAWGAWAGAGMAAGQDAADGAQRGGVDAMRPDLALRALDELATGPEPAPLVAAVGERFARAFTATRPSPLLRELPGHAEHAAPAPADRGSLRAELAELPAGRRRDVLLDLVREHSADILGHPGPDSVGPDRAFRELGFDSLAAVELRNRLGAASGLRLGATMVFDHPTPADLAEHLLAELGIGGDPAADDADEARIRRLLATAPLSALRAAGVLEALDGLDGPGGEHADGTETGSDESIDAMALDDLVQAALDGAVETD</sequence>